<name>A0A1S6HSV2_9GAMM</name>
<evidence type="ECO:0000259" key="1">
    <source>
        <dbReference type="Pfam" id="PF18864"/>
    </source>
</evidence>
<reference evidence="2 3" key="1">
    <citation type="submission" date="2016-03" db="EMBL/GenBank/DDBJ databases">
        <title>Complete genome sequence of Shewanella psychrophila WP2, a deep sea bacterium isolated from west Pacific sediment.</title>
        <authorList>
            <person name="Xu G."/>
            <person name="Jian H."/>
        </authorList>
    </citation>
    <scope>NUCLEOTIDE SEQUENCE [LARGE SCALE GENOMIC DNA]</scope>
    <source>
        <strain evidence="2 3">WP2</strain>
    </source>
</reference>
<dbReference type="RefSeq" id="WP_077753598.1">
    <property type="nucleotide sequence ID" value="NZ_CP014782.1"/>
</dbReference>
<gene>
    <name evidence="2" type="ORF">Sps_03454</name>
</gene>
<proteinExistence type="predicted"/>
<dbReference type="OrthoDB" id="766804at2"/>
<dbReference type="EMBL" id="CP014782">
    <property type="protein sequence ID" value="AQS38581.1"/>
    <property type="molecule type" value="Genomic_DNA"/>
</dbReference>
<sequence>MGSLVLELQKECVDENVPLKSLARKAMLVTQKLALDKLWIESELNGYKELDTPDYRQVYGQICARVQSRGYVPVELPQELLNDIDTIPMRQSIAEIEATLKYKGGFTYVNLPPDLQQAFRELYRNQCEYFFRIPLNRIQALLDSIRNQILDFTTHLEQKGILGEGMSFNSKEKEKAQGMVITVHGNFQGILGDVNDSNVKQSFSNGIEGDFDSLRDILIENKVDESDIDALKEAFDVDGPILENEGFGEKVNNWIGRMISKAAQGSWGVAVGTAAGLLTETIKGYYGIPNIAP</sequence>
<evidence type="ECO:0000313" key="3">
    <source>
        <dbReference type="Proteomes" id="UP000189545"/>
    </source>
</evidence>
<dbReference type="AlphaFoldDB" id="A0A1S6HSV2"/>
<organism evidence="2 3">
    <name type="scientific">Shewanella psychrophila</name>
    <dbReference type="NCBI Taxonomy" id="225848"/>
    <lineage>
        <taxon>Bacteria</taxon>
        <taxon>Pseudomonadati</taxon>
        <taxon>Pseudomonadota</taxon>
        <taxon>Gammaproteobacteria</taxon>
        <taxon>Alteromonadales</taxon>
        <taxon>Shewanellaceae</taxon>
        <taxon>Shewanella</taxon>
    </lineage>
</organism>
<dbReference type="KEGG" id="spsw:Sps_03454"/>
<dbReference type="InterPro" id="IPR041304">
    <property type="entry name" value="AbiTii"/>
</dbReference>
<accession>A0A1S6HSV2</accession>
<evidence type="ECO:0000313" key="2">
    <source>
        <dbReference type="EMBL" id="AQS38581.1"/>
    </source>
</evidence>
<protein>
    <recommendedName>
        <fullName evidence="1">AbiTii domain-containing protein</fullName>
    </recommendedName>
</protein>
<dbReference type="Proteomes" id="UP000189545">
    <property type="component" value="Chromosome"/>
</dbReference>
<feature type="domain" description="AbiTii" evidence="1">
    <location>
        <begin position="3"/>
        <end position="179"/>
    </location>
</feature>
<dbReference type="Pfam" id="PF18864">
    <property type="entry name" value="AbiTii"/>
    <property type="match status" value="1"/>
</dbReference>
<keyword evidence="3" id="KW-1185">Reference proteome</keyword>
<dbReference type="STRING" id="225848.Sps_03454"/>